<dbReference type="SUPFAM" id="SSF51161">
    <property type="entry name" value="Trimeric LpxA-like enzymes"/>
    <property type="match status" value="1"/>
</dbReference>
<evidence type="ECO:0000256" key="5">
    <source>
        <dbReference type="ARBA" id="ARBA00022737"/>
    </source>
</evidence>
<evidence type="ECO:0000256" key="2">
    <source>
        <dbReference type="ARBA" id="ARBA00022516"/>
    </source>
</evidence>
<comment type="caution">
    <text evidence="8">The sequence shown here is derived from an EMBL/GenBank/DDBJ whole genome shotgun (WGS) entry which is preliminary data.</text>
</comment>
<comment type="similarity">
    <text evidence="1">Belongs to the transferase hexapeptide repeat family.</text>
</comment>
<dbReference type="PANTHER" id="PTHR43300">
    <property type="entry name" value="ACETYLTRANSFERASE"/>
    <property type="match status" value="1"/>
</dbReference>
<evidence type="ECO:0000313" key="9">
    <source>
        <dbReference type="Proteomes" id="UP000316905"/>
    </source>
</evidence>
<dbReference type="GO" id="GO:0016746">
    <property type="term" value="F:acyltransferase activity"/>
    <property type="evidence" value="ECO:0007669"/>
    <property type="project" value="UniProtKB-KW"/>
</dbReference>
<dbReference type="CDD" id="cd03349">
    <property type="entry name" value="LbH_XAT"/>
    <property type="match status" value="1"/>
</dbReference>
<dbReference type="InterPro" id="IPR018357">
    <property type="entry name" value="Hexapep_transf_CS"/>
</dbReference>
<reference evidence="8 9" key="1">
    <citation type="journal article" date="2015" name="Stand. Genomic Sci.">
        <title>Genomic Encyclopedia of Bacterial and Archaeal Type Strains, Phase III: the genomes of soil and plant-associated and newly described type strains.</title>
        <authorList>
            <person name="Whitman W.B."/>
            <person name="Woyke T."/>
            <person name="Klenk H.P."/>
            <person name="Zhou Y."/>
            <person name="Lilburn T.G."/>
            <person name="Beck B.J."/>
            <person name="De Vos P."/>
            <person name="Vandamme P."/>
            <person name="Eisen J.A."/>
            <person name="Garrity G."/>
            <person name="Hugenholtz P."/>
            <person name="Kyrpides N.C."/>
        </authorList>
    </citation>
    <scope>NUCLEOTIDE SEQUENCE [LARGE SCALE GENOMIC DNA]</scope>
    <source>
        <strain evidence="8 9">CGMCC 1.6858</strain>
    </source>
</reference>
<dbReference type="OrthoDB" id="9815592at2"/>
<evidence type="ECO:0000256" key="3">
    <source>
        <dbReference type="ARBA" id="ARBA00022556"/>
    </source>
</evidence>
<name>A0A562PMV1_9PSED</name>
<dbReference type="RefSeq" id="WP_145146007.1">
    <property type="nucleotide sequence ID" value="NZ_VLKY01000035.1"/>
</dbReference>
<dbReference type="AlphaFoldDB" id="A0A562PMV1"/>
<dbReference type="GO" id="GO:0016020">
    <property type="term" value="C:membrane"/>
    <property type="evidence" value="ECO:0007669"/>
    <property type="project" value="GOC"/>
</dbReference>
<keyword evidence="2" id="KW-0444">Lipid biosynthesis</keyword>
<keyword evidence="3" id="KW-0441">Lipid A biosynthesis</keyword>
<dbReference type="Gene3D" id="2.160.10.10">
    <property type="entry name" value="Hexapeptide repeat proteins"/>
    <property type="match status" value="1"/>
</dbReference>
<dbReference type="InterPro" id="IPR001451">
    <property type="entry name" value="Hexapep"/>
</dbReference>
<dbReference type="EMBL" id="VLKY01000035">
    <property type="protein sequence ID" value="TWI45749.1"/>
    <property type="molecule type" value="Genomic_DNA"/>
</dbReference>
<keyword evidence="4 8" id="KW-0808">Transferase</keyword>
<evidence type="ECO:0000256" key="7">
    <source>
        <dbReference type="ARBA" id="ARBA00023315"/>
    </source>
</evidence>
<evidence type="ECO:0000256" key="1">
    <source>
        <dbReference type="ARBA" id="ARBA00007274"/>
    </source>
</evidence>
<dbReference type="Proteomes" id="UP000316905">
    <property type="component" value="Unassembled WGS sequence"/>
</dbReference>
<protein>
    <submittedName>
        <fullName evidence="8">Acetyltransferase-like isoleucine patch superfamily enzyme</fullName>
    </submittedName>
</protein>
<accession>A0A562PMV1</accession>
<dbReference type="GO" id="GO:0009245">
    <property type="term" value="P:lipid A biosynthetic process"/>
    <property type="evidence" value="ECO:0007669"/>
    <property type="project" value="UniProtKB-KW"/>
</dbReference>
<keyword evidence="9" id="KW-1185">Reference proteome</keyword>
<keyword evidence="5" id="KW-0677">Repeat</keyword>
<dbReference type="PROSITE" id="PS00101">
    <property type="entry name" value="HEXAPEP_TRANSFERASES"/>
    <property type="match status" value="1"/>
</dbReference>
<dbReference type="PANTHER" id="PTHR43300:SF11">
    <property type="entry name" value="ACETYLTRANSFERASE RV3034C-RELATED"/>
    <property type="match status" value="1"/>
</dbReference>
<organism evidence="8 9">
    <name type="scientific">Pseudomonas duriflava</name>
    <dbReference type="NCBI Taxonomy" id="459528"/>
    <lineage>
        <taxon>Bacteria</taxon>
        <taxon>Pseudomonadati</taxon>
        <taxon>Pseudomonadota</taxon>
        <taxon>Gammaproteobacteria</taxon>
        <taxon>Pseudomonadales</taxon>
        <taxon>Pseudomonadaceae</taxon>
        <taxon>Pseudomonas</taxon>
    </lineage>
</organism>
<sequence>MSEQQYSTIAPNAEINPNATIKHPVNISKFVEIQAGTTISEFSFINAYTVVYGHTTIGKYSIIARNCEIGVANHPADWLCVQGNFKGYFASHPALSMSSNHQFVAHGPTMIGNDVWLGCGVTVLSGVTIGDGAIIAAGAVVVSDVPPYTVYGGIPAKFIKKRFDQEIIDELLEIKWWDLKPGIVAILPRNDVKRSIEMIKTLKPMLGS</sequence>
<evidence type="ECO:0000313" key="8">
    <source>
        <dbReference type="EMBL" id="TWI45749.1"/>
    </source>
</evidence>
<dbReference type="Pfam" id="PF00132">
    <property type="entry name" value="Hexapep"/>
    <property type="match status" value="2"/>
</dbReference>
<keyword evidence="7" id="KW-0012">Acyltransferase</keyword>
<evidence type="ECO:0000256" key="4">
    <source>
        <dbReference type="ARBA" id="ARBA00022679"/>
    </source>
</evidence>
<dbReference type="InterPro" id="IPR011004">
    <property type="entry name" value="Trimer_LpxA-like_sf"/>
</dbReference>
<gene>
    <name evidence="8" type="ORF">IQ22_04576</name>
</gene>
<keyword evidence="6" id="KW-0443">Lipid metabolism</keyword>
<proteinExistence type="inferred from homology"/>
<dbReference type="InterPro" id="IPR050179">
    <property type="entry name" value="Trans_hexapeptide_repeat"/>
</dbReference>
<evidence type="ECO:0000256" key="6">
    <source>
        <dbReference type="ARBA" id="ARBA00023098"/>
    </source>
</evidence>